<dbReference type="PROSITE" id="PS51266">
    <property type="entry name" value="ZF_CHY"/>
    <property type="match status" value="1"/>
</dbReference>
<feature type="domain" description="CHY-type" evidence="5">
    <location>
        <begin position="20"/>
        <end position="102"/>
    </location>
</feature>
<evidence type="ECO:0000256" key="1">
    <source>
        <dbReference type="ARBA" id="ARBA00022723"/>
    </source>
</evidence>
<organism evidence="6 7">
    <name type="scientific">Apiospora aurea</name>
    <dbReference type="NCBI Taxonomy" id="335848"/>
    <lineage>
        <taxon>Eukaryota</taxon>
        <taxon>Fungi</taxon>
        <taxon>Dikarya</taxon>
        <taxon>Ascomycota</taxon>
        <taxon>Pezizomycotina</taxon>
        <taxon>Sordariomycetes</taxon>
        <taxon>Xylariomycetidae</taxon>
        <taxon>Amphisphaeriales</taxon>
        <taxon>Apiosporaceae</taxon>
        <taxon>Apiospora</taxon>
    </lineage>
</organism>
<name>A0ABR1QQ54_9PEZI</name>
<evidence type="ECO:0000313" key="6">
    <source>
        <dbReference type="EMBL" id="KAK7962075.1"/>
    </source>
</evidence>
<dbReference type="RefSeq" id="XP_066704186.1">
    <property type="nucleotide sequence ID" value="XM_066839122.1"/>
</dbReference>
<dbReference type="PIRSF" id="PIRSF017292">
    <property type="entry name" value="UCP017292_Znf_CHY"/>
    <property type="match status" value="1"/>
</dbReference>
<evidence type="ECO:0000256" key="2">
    <source>
        <dbReference type="ARBA" id="ARBA00022771"/>
    </source>
</evidence>
<dbReference type="SUPFAM" id="SSF161219">
    <property type="entry name" value="CHY zinc finger-like"/>
    <property type="match status" value="1"/>
</dbReference>
<evidence type="ECO:0000256" key="3">
    <source>
        <dbReference type="ARBA" id="ARBA00022833"/>
    </source>
</evidence>
<proteinExistence type="predicted"/>
<sequence>MAQSGGNAHNATEPAVHGLSVSPLTQCSHWHSERDIIAIRHKCCGDYYACISCHEALAKHPPQVWSKAEQATTCAVLCGKCRHELTIAEYLGCGSTCPQCRSLFNPGCANHYSLYFET</sequence>
<dbReference type="InterPro" id="IPR052604">
    <property type="entry name" value="Mito_Tim_assembly_helper"/>
</dbReference>
<reference evidence="6 7" key="1">
    <citation type="submission" date="2023-01" db="EMBL/GenBank/DDBJ databases">
        <title>Analysis of 21 Apiospora genomes using comparative genomics revels a genus with tremendous synthesis potential of carbohydrate active enzymes and secondary metabolites.</title>
        <authorList>
            <person name="Sorensen T."/>
        </authorList>
    </citation>
    <scope>NUCLEOTIDE SEQUENCE [LARGE SCALE GENOMIC DNA]</scope>
    <source>
        <strain evidence="6 7">CBS 24483</strain>
    </source>
</reference>
<dbReference type="InterPro" id="IPR016694">
    <property type="entry name" value="UCP017292"/>
</dbReference>
<dbReference type="InterPro" id="IPR008913">
    <property type="entry name" value="Znf_CHY"/>
</dbReference>
<keyword evidence="2 4" id="KW-0863">Zinc-finger</keyword>
<protein>
    <recommendedName>
        <fullName evidence="5">CHY-type domain-containing protein</fullName>
    </recommendedName>
</protein>
<dbReference type="Pfam" id="PF05495">
    <property type="entry name" value="zf-CHY"/>
    <property type="match status" value="1"/>
</dbReference>
<keyword evidence="3" id="KW-0862">Zinc</keyword>
<keyword evidence="7" id="KW-1185">Reference proteome</keyword>
<keyword evidence="1" id="KW-0479">Metal-binding</keyword>
<gene>
    <name evidence="6" type="ORF">PG986_002900</name>
</gene>
<evidence type="ECO:0000259" key="5">
    <source>
        <dbReference type="PROSITE" id="PS51266"/>
    </source>
</evidence>
<accession>A0ABR1QQ54</accession>
<evidence type="ECO:0000256" key="4">
    <source>
        <dbReference type="PROSITE-ProRule" id="PRU00601"/>
    </source>
</evidence>
<dbReference type="PANTHER" id="PTHR28082">
    <property type="entry name" value="ZINC FINGER PROTEIN"/>
    <property type="match status" value="1"/>
</dbReference>
<dbReference type="EMBL" id="JAQQWE010000002">
    <property type="protein sequence ID" value="KAK7962075.1"/>
    <property type="molecule type" value="Genomic_DNA"/>
</dbReference>
<dbReference type="InterPro" id="IPR037274">
    <property type="entry name" value="Znf_CHY_sf"/>
</dbReference>
<dbReference type="PANTHER" id="PTHR28082:SF1">
    <property type="entry name" value="HELPER OF TIM PROTEIN 13"/>
    <property type="match status" value="1"/>
</dbReference>
<dbReference type="GeneID" id="92072184"/>
<comment type="caution">
    <text evidence="6">The sequence shown here is derived from an EMBL/GenBank/DDBJ whole genome shotgun (WGS) entry which is preliminary data.</text>
</comment>
<dbReference type="Proteomes" id="UP001391051">
    <property type="component" value="Unassembled WGS sequence"/>
</dbReference>
<evidence type="ECO:0000313" key="7">
    <source>
        <dbReference type="Proteomes" id="UP001391051"/>
    </source>
</evidence>